<feature type="region of interest" description="Disordered" evidence="1">
    <location>
        <begin position="125"/>
        <end position="150"/>
    </location>
</feature>
<name>A0A6A3BTZ1_HIBSY</name>
<organism evidence="2 3">
    <name type="scientific">Hibiscus syriacus</name>
    <name type="common">Rose of Sharon</name>
    <dbReference type="NCBI Taxonomy" id="106335"/>
    <lineage>
        <taxon>Eukaryota</taxon>
        <taxon>Viridiplantae</taxon>
        <taxon>Streptophyta</taxon>
        <taxon>Embryophyta</taxon>
        <taxon>Tracheophyta</taxon>
        <taxon>Spermatophyta</taxon>
        <taxon>Magnoliopsida</taxon>
        <taxon>eudicotyledons</taxon>
        <taxon>Gunneridae</taxon>
        <taxon>Pentapetalae</taxon>
        <taxon>rosids</taxon>
        <taxon>malvids</taxon>
        <taxon>Malvales</taxon>
        <taxon>Malvaceae</taxon>
        <taxon>Malvoideae</taxon>
        <taxon>Hibiscus</taxon>
    </lineage>
</organism>
<feature type="region of interest" description="Disordered" evidence="1">
    <location>
        <begin position="190"/>
        <end position="216"/>
    </location>
</feature>
<protein>
    <submittedName>
        <fullName evidence="2">Protein STICHEL</fullName>
    </submittedName>
</protein>
<reference evidence="2" key="1">
    <citation type="submission" date="2019-09" db="EMBL/GenBank/DDBJ databases">
        <title>Draft genome information of white flower Hibiscus syriacus.</title>
        <authorList>
            <person name="Kim Y.-M."/>
        </authorList>
    </citation>
    <scope>NUCLEOTIDE SEQUENCE [LARGE SCALE GENOMIC DNA]</scope>
    <source>
        <strain evidence="2">YM2019G1</strain>
    </source>
</reference>
<evidence type="ECO:0000256" key="1">
    <source>
        <dbReference type="SAM" id="MobiDB-lite"/>
    </source>
</evidence>
<feature type="compositionally biased region" description="Acidic residues" evidence="1">
    <location>
        <begin position="129"/>
        <end position="141"/>
    </location>
</feature>
<dbReference type="EMBL" id="VEPZ02000812">
    <property type="protein sequence ID" value="KAE8718452.1"/>
    <property type="molecule type" value="Genomic_DNA"/>
</dbReference>
<gene>
    <name evidence="2" type="ORF">F3Y22_tig00110013pilonHSYRG00245</name>
</gene>
<proteinExistence type="predicted"/>
<accession>A0A6A3BTZ1</accession>
<evidence type="ECO:0000313" key="3">
    <source>
        <dbReference type="Proteomes" id="UP000436088"/>
    </source>
</evidence>
<sequence>MSDARMADPSRLHLKKELTQIRKAARVLRDPGTTSSWKSPINSSKSVAAAVEAAAAGSTSTCTASRNHLGSESLNRSNVNVNAHLDLSLLPFRVEGNSHRGRSVANGNEKDKRVFLYNWRSRNSSSVNVDDEGDDDGDDGDQSSSWIQGSVDENSLSDARKCGDSKSDTCLGESRSASLMFRCRDANPISSVTPSGKRMSGINKNSKKNSSSFDVFPRCDPRKNGVNRNSVYSRKLLNAHPALALGLGRGNSVDQSDDTEDYSNSEDFRKILGASPLLLKLKHKNWSHSSSRLLRTDRREDSSYTYSTPALSTSSYKKYFNRNPSVVGSCDATTTSLNDGDDEVDDPLELPGRQGCGIPCYWTKRTPKHRVVCGSCYSPSLSDTLRRKGSSILCGSQSMYHRHRRSVSLSNERKIALRSAQGVLPLLSNSADGRGGHPSEPDVVMMSSLLTLESLI</sequence>
<dbReference type="Proteomes" id="UP000436088">
    <property type="component" value="Unassembled WGS sequence"/>
</dbReference>
<evidence type="ECO:0000313" key="2">
    <source>
        <dbReference type="EMBL" id="KAE8718452.1"/>
    </source>
</evidence>
<keyword evidence="3" id="KW-1185">Reference proteome</keyword>
<comment type="caution">
    <text evidence="2">The sequence shown here is derived from an EMBL/GenBank/DDBJ whole genome shotgun (WGS) entry which is preliminary data.</text>
</comment>
<dbReference type="AlphaFoldDB" id="A0A6A3BTZ1"/>